<keyword evidence="12" id="KW-0547">Nucleotide-binding</keyword>
<dbReference type="Gene3D" id="3.40.50.300">
    <property type="entry name" value="P-loop containing nucleotide triphosphate hydrolases"/>
    <property type="match status" value="1"/>
</dbReference>
<evidence type="ECO:0000256" key="11">
    <source>
        <dbReference type="ARBA" id="ARBA00022679"/>
    </source>
</evidence>
<evidence type="ECO:0000256" key="10">
    <source>
        <dbReference type="ARBA" id="ARBA00022573"/>
    </source>
</evidence>
<evidence type="ECO:0000256" key="1">
    <source>
        <dbReference type="ARBA" id="ARBA00000312"/>
    </source>
</evidence>
<dbReference type="SUPFAM" id="SSF52540">
    <property type="entry name" value="P-loop containing nucleoside triphosphate hydrolases"/>
    <property type="match status" value="1"/>
</dbReference>
<evidence type="ECO:0000256" key="5">
    <source>
        <dbReference type="ARBA" id="ARBA00004692"/>
    </source>
</evidence>
<dbReference type="InterPro" id="IPR027417">
    <property type="entry name" value="P-loop_NTPase"/>
</dbReference>
<evidence type="ECO:0000256" key="17">
    <source>
        <dbReference type="ARBA" id="ARBA00030571"/>
    </source>
</evidence>
<evidence type="ECO:0000256" key="12">
    <source>
        <dbReference type="ARBA" id="ARBA00022741"/>
    </source>
</evidence>
<comment type="catalytic activity">
    <reaction evidence="2">
        <text>adenosylcob(III)inamide phosphate + GTP + H(+) = adenosylcob(III)inamide-GDP + diphosphate</text>
        <dbReference type="Rhea" id="RHEA:22712"/>
        <dbReference type="ChEBI" id="CHEBI:15378"/>
        <dbReference type="ChEBI" id="CHEBI:33019"/>
        <dbReference type="ChEBI" id="CHEBI:37565"/>
        <dbReference type="ChEBI" id="CHEBI:58502"/>
        <dbReference type="ChEBI" id="CHEBI:60487"/>
        <dbReference type="EC" id="2.7.7.62"/>
    </reaction>
</comment>
<organism evidence="18 19">
    <name type="scientific">Dehalobacterium formicoaceticum</name>
    <dbReference type="NCBI Taxonomy" id="51515"/>
    <lineage>
        <taxon>Bacteria</taxon>
        <taxon>Bacillati</taxon>
        <taxon>Bacillota</taxon>
        <taxon>Clostridia</taxon>
        <taxon>Eubacteriales</taxon>
        <taxon>Peptococcaceae</taxon>
        <taxon>Dehalobacterium</taxon>
    </lineage>
</organism>
<dbReference type="RefSeq" id="WP_257912339.1">
    <property type="nucleotide sequence ID" value="NZ_JANPWE010000002.1"/>
</dbReference>
<reference evidence="18 19" key="1">
    <citation type="submission" date="2022-08" db="EMBL/GenBank/DDBJ databases">
        <title>Proteogenomics of the novel Dehalobacterium formicoaceticum strain EZ94 highlights a key role of methyltransferases during anaerobic dichloromethane degradation.</title>
        <authorList>
            <person name="Wasmund K."/>
        </authorList>
    </citation>
    <scope>NUCLEOTIDE SEQUENCE [LARGE SCALE GENOMIC DNA]</scope>
    <source>
        <strain evidence="18 19">EZ94</strain>
    </source>
</reference>
<dbReference type="GO" id="GO:0043752">
    <property type="term" value="F:adenosylcobinamide kinase activity"/>
    <property type="evidence" value="ECO:0007669"/>
    <property type="project" value="UniProtKB-EC"/>
</dbReference>
<evidence type="ECO:0000313" key="19">
    <source>
        <dbReference type="Proteomes" id="UP001524944"/>
    </source>
</evidence>
<comment type="similarity">
    <text evidence="7">Belongs to the CobU/CobP family.</text>
</comment>
<evidence type="ECO:0000256" key="3">
    <source>
        <dbReference type="ARBA" id="ARBA00001522"/>
    </source>
</evidence>
<dbReference type="GO" id="GO:0008820">
    <property type="term" value="F:cobinamide phosphate guanylyltransferase activity"/>
    <property type="evidence" value="ECO:0007669"/>
    <property type="project" value="UniProtKB-EC"/>
</dbReference>
<evidence type="ECO:0000256" key="4">
    <source>
        <dbReference type="ARBA" id="ARBA00003889"/>
    </source>
</evidence>
<dbReference type="Proteomes" id="UP001524944">
    <property type="component" value="Unassembled WGS sequence"/>
</dbReference>
<evidence type="ECO:0000256" key="14">
    <source>
        <dbReference type="ARBA" id="ARBA00022840"/>
    </source>
</evidence>
<dbReference type="PIRSF" id="PIRSF006135">
    <property type="entry name" value="CobU"/>
    <property type="match status" value="1"/>
</dbReference>
<evidence type="ECO:0000256" key="15">
    <source>
        <dbReference type="ARBA" id="ARBA00023134"/>
    </source>
</evidence>
<dbReference type="EC" id="2.7.7.62" evidence="9"/>
<evidence type="ECO:0000256" key="2">
    <source>
        <dbReference type="ARBA" id="ARBA00000711"/>
    </source>
</evidence>
<keyword evidence="10" id="KW-0169">Cobalamin biosynthesis</keyword>
<comment type="pathway">
    <text evidence="5">Cofactor biosynthesis; adenosylcobalamin biosynthesis; adenosylcobalamin from cob(II)yrinate a,c-diamide: step 6/7.</text>
</comment>
<dbReference type="InterPro" id="IPR003203">
    <property type="entry name" value="CobU/CobP"/>
</dbReference>
<comment type="catalytic activity">
    <reaction evidence="1">
        <text>adenosylcob(III)inamide + ATP = adenosylcob(III)inamide phosphate + ADP + H(+)</text>
        <dbReference type="Rhea" id="RHEA:15769"/>
        <dbReference type="ChEBI" id="CHEBI:2480"/>
        <dbReference type="ChEBI" id="CHEBI:15378"/>
        <dbReference type="ChEBI" id="CHEBI:30616"/>
        <dbReference type="ChEBI" id="CHEBI:58502"/>
        <dbReference type="ChEBI" id="CHEBI:456216"/>
        <dbReference type="EC" id="2.7.1.156"/>
    </reaction>
</comment>
<evidence type="ECO:0000256" key="13">
    <source>
        <dbReference type="ARBA" id="ARBA00022777"/>
    </source>
</evidence>
<accession>A0ABT1Y3Q4</accession>
<name>A0ABT1Y3Q4_9FIRM</name>
<comment type="pathway">
    <text evidence="6">Cofactor biosynthesis; adenosylcobalamin biosynthesis; adenosylcobalamin from cob(II)yrinate a,c-diamide: step 5/7.</text>
</comment>
<keyword evidence="18" id="KW-0548">Nucleotidyltransferase</keyword>
<comment type="caution">
    <text evidence="18">The sequence shown here is derived from an EMBL/GenBank/DDBJ whole genome shotgun (WGS) entry which is preliminary data.</text>
</comment>
<sequence>MGKAILVTGGARSGKSRFAEQFMRDLSGSVLYLATAKVTDEEMALRVKKHRESRPGEWDTIEAYQNLGGVISKQGHRYQGILLDCITIMVTNLLFDVPEMQQEEISVDGAEKAEKMIMKEAADLMAGINASPATVVMVTNELGSGIVPEYPVARIFRDIAGRVNQYLASQADEVYLSVCGLPLRLK</sequence>
<evidence type="ECO:0000256" key="9">
    <source>
        <dbReference type="ARBA" id="ARBA00012523"/>
    </source>
</evidence>
<dbReference type="EC" id="2.7.1.156" evidence="8"/>
<dbReference type="NCBIfam" id="NF004469">
    <property type="entry name" value="PRK05800.1"/>
    <property type="match status" value="1"/>
</dbReference>
<dbReference type="EMBL" id="JANPWE010000002">
    <property type="protein sequence ID" value="MCR6544780.1"/>
    <property type="molecule type" value="Genomic_DNA"/>
</dbReference>
<dbReference type="Pfam" id="PF02283">
    <property type="entry name" value="CobU"/>
    <property type="match status" value="1"/>
</dbReference>
<keyword evidence="11 18" id="KW-0808">Transferase</keyword>
<comment type="function">
    <text evidence="4">Catalyzes ATP-dependent phosphorylation of adenosylcobinamide and addition of GMP to adenosylcobinamide phosphate.</text>
</comment>
<protein>
    <recommendedName>
        <fullName evidence="16">Adenosylcobinamide kinase</fullName>
        <ecNumber evidence="8">2.7.1.156</ecNumber>
        <ecNumber evidence="9">2.7.7.62</ecNumber>
    </recommendedName>
    <alternativeName>
        <fullName evidence="17">Adenosylcobinamide-phosphate guanylyltransferase</fullName>
    </alternativeName>
</protein>
<dbReference type="PANTHER" id="PTHR34848:SF1">
    <property type="entry name" value="BIFUNCTIONAL ADENOSYLCOBALAMIN BIOSYNTHESIS PROTEIN COBU"/>
    <property type="match status" value="1"/>
</dbReference>
<dbReference type="PANTHER" id="PTHR34848">
    <property type="match status" value="1"/>
</dbReference>
<proteinExistence type="inferred from homology"/>
<dbReference type="CDD" id="cd00544">
    <property type="entry name" value="CobU"/>
    <property type="match status" value="1"/>
</dbReference>
<comment type="catalytic activity">
    <reaction evidence="3">
        <text>adenosylcob(III)inamide + GTP = adenosylcob(III)inamide phosphate + GDP + H(+)</text>
        <dbReference type="Rhea" id="RHEA:15765"/>
        <dbReference type="ChEBI" id="CHEBI:2480"/>
        <dbReference type="ChEBI" id="CHEBI:15378"/>
        <dbReference type="ChEBI" id="CHEBI:37565"/>
        <dbReference type="ChEBI" id="CHEBI:58189"/>
        <dbReference type="ChEBI" id="CHEBI:58502"/>
        <dbReference type="EC" id="2.7.1.156"/>
    </reaction>
</comment>
<evidence type="ECO:0000313" key="18">
    <source>
        <dbReference type="EMBL" id="MCR6544780.1"/>
    </source>
</evidence>
<evidence type="ECO:0000256" key="16">
    <source>
        <dbReference type="ARBA" id="ARBA00029570"/>
    </source>
</evidence>
<evidence type="ECO:0000256" key="6">
    <source>
        <dbReference type="ARBA" id="ARBA00005159"/>
    </source>
</evidence>
<keyword evidence="13 18" id="KW-0418">Kinase</keyword>
<evidence type="ECO:0000256" key="8">
    <source>
        <dbReference type="ARBA" id="ARBA00012016"/>
    </source>
</evidence>
<gene>
    <name evidence="18" type="primary">cobU</name>
    <name evidence="18" type="ORF">NVS47_04490</name>
</gene>
<keyword evidence="19" id="KW-1185">Reference proteome</keyword>
<evidence type="ECO:0000256" key="7">
    <source>
        <dbReference type="ARBA" id="ARBA00007490"/>
    </source>
</evidence>
<keyword evidence="14" id="KW-0067">ATP-binding</keyword>
<keyword evidence="15" id="KW-0342">GTP-binding</keyword>